<keyword evidence="2" id="KW-1185">Reference proteome</keyword>
<protein>
    <submittedName>
        <fullName evidence="1">Uncharacterized protein</fullName>
    </submittedName>
</protein>
<name>A0ACB9P2V8_9MYRT</name>
<accession>A0ACB9P2V8</accession>
<evidence type="ECO:0000313" key="2">
    <source>
        <dbReference type="Proteomes" id="UP001057402"/>
    </source>
</evidence>
<evidence type="ECO:0000313" key="1">
    <source>
        <dbReference type="EMBL" id="KAI4341446.1"/>
    </source>
</evidence>
<organism evidence="1 2">
    <name type="scientific">Melastoma candidum</name>
    <dbReference type="NCBI Taxonomy" id="119954"/>
    <lineage>
        <taxon>Eukaryota</taxon>
        <taxon>Viridiplantae</taxon>
        <taxon>Streptophyta</taxon>
        <taxon>Embryophyta</taxon>
        <taxon>Tracheophyta</taxon>
        <taxon>Spermatophyta</taxon>
        <taxon>Magnoliopsida</taxon>
        <taxon>eudicotyledons</taxon>
        <taxon>Gunneridae</taxon>
        <taxon>Pentapetalae</taxon>
        <taxon>rosids</taxon>
        <taxon>malvids</taxon>
        <taxon>Myrtales</taxon>
        <taxon>Melastomataceae</taxon>
        <taxon>Melastomatoideae</taxon>
        <taxon>Melastomateae</taxon>
        <taxon>Melastoma</taxon>
    </lineage>
</organism>
<sequence length="103" mass="11439">MGSPPLPPCRHSGMLVVVLLICAQVIFLHPHKSSALRNGDFVLGRHWFSGRSSVRSSPMVPERGDMSAHEGGSRTVPCKVKYDPNRSEKRRIPRGSDPIHNRC</sequence>
<dbReference type="EMBL" id="CM042886">
    <property type="protein sequence ID" value="KAI4341446.1"/>
    <property type="molecule type" value="Genomic_DNA"/>
</dbReference>
<reference evidence="2" key="1">
    <citation type="journal article" date="2023" name="Front. Plant Sci.">
        <title>Chromosomal-level genome assembly of Melastoma candidum provides insights into trichome evolution.</title>
        <authorList>
            <person name="Zhong Y."/>
            <person name="Wu W."/>
            <person name="Sun C."/>
            <person name="Zou P."/>
            <person name="Liu Y."/>
            <person name="Dai S."/>
            <person name="Zhou R."/>
        </authorList>
    </citation>
    <scope>NUCLEOTIDE SEQUENCE [LARGE SCALE GENOMIC DNA]</scope>
</reference>
<proteinExistence type="predicted"/>
<comment type="caution">
    <text evidence="1">The sequence shown here is derived from an EMBL/GenBank/DDBJ whole genome shotgun (WGS) entry which is preliminary data.</text>
</comment>
<gene>
    <name evidence="1" type="ORF">MLD38_026171</name>
</gene>
<dbReference type="Proteomes" id="UP001057402">
    <property type="component" value="Chromosome 7"/>
</dbReference>